<reference evidence="4" key="2">
    <citation type="submission" date="2024-02" db="EMBL/GenBank/DDBJ databases">
        <title>Neisseria leonii sp. nov.</title>
        <authorList>
            <person name="Boutroux M."/>
            <person name="Favre-Rochex S."/>
            <person name="Gorgette O."/>
            <person name="Touak G."/>
            <person name="Muhle E."/>
            <person name="Chesneau O."/>
            <person name="Clermont D."/>
            <person name="Rahi P."/>
        </authorList>
    </citation>
    <scope>NUCLEOTIDE SEQUENCE</scope>
    <source>
        <strain evidence="4">51.81</strain>
    </source>
</reference>
<reference evidence="3" key="1">
    <citation type="submission" date="2022-10" db="EMBL/GenBank/DDBJ databases">
        <authorList>
            <person name="Boutroux M."/>
        </authorList>
    </citation>
    <scope>NUCLEOTIDE SEQUENCE</scope>
    <source>
        <strain evidence="3">51.81</strain>
    </source>
</reference>
<dbReference type="InterPro" id="IPR007712">
    <property type="entry name" value="RelE/ParE_toxin"/>
</dbReference>
<evidence type="ECO:0000313" key="5">
    <source>
        <dbReference type="Proteomes" id="UP001149607"/>
    </source>
</evidence>
<dbReference type="AlphaFoldDB" id="A0A9X4ICK8"/>
<comment type="similarity">
    <text evidence="1">Belongs to the RelE toxin family.</text>
</comment>
<keyword evidence="2" id="KW-1277">Toxin-antitoxin system</keyword>
<protein>
    <submittedName>
        <fullName evidence="3">Type II toxin-antitoxin system RelE/ParE family toxin</fullName>
    </submittedName>
</protein>
<gene>
    <name evidence="3" type="ORF">ORY91_000093</name>
    <name evidence="4" type="ORF">V9W64_10780</name>
</gene>
<evidence type="ECO:0000313" key="3">
    <source>
        <dbReference type="EMBL" id="MDD9326726.1"/>
    </source>
</evidence>
<dbReference type="SUPFAM" id="SSF143011">
    <property type="entry name" value="RelE-like"/>
    <property type="match status" value="1"/>
</dbReference>
<dbReference type="EMBL" id="JAPQFL010000001">
    <property type="protein sequence ID" value="MDD9326726.1"/>
    <property type="molecule type" value="Genomic_DNA"/>
</dbReference>
<dbReference type="PANTHER" id="PTHR35601">
    <property type="entry name" value="TOXIN RELE"/>
    <property type="match status" value="1"/>
</dbReference>
<organism evidence="3">
    <name type="scientific">Neisseria leonii</name>
    <dbReference type="NCBI Taxonomy" id="2995413"/>
    <lineage>
        <taxon>Bacteria</taxon>
        <taxon>Pseudomonadati</taxon>
        <taxon>Pseudomonadota</taxon>
        <taxon>Betaproteobacteria</taxon>
        <taxon>Neisseriales</taxon>
        <taxon>Neisseriaceae</taxon>
        <taxon>Neisseria</taxon>
    </lineage>
</organism>
<sequence length="89" mass="10487">MTWQIEFDAAAAKELKKLDRPVAARILKFLKERVACLEDPRSIGEPLKGPVLGQYWKYRIGDYRIISRIEDGRMLILVLRIGNRREIYR</sequence>
<evidence type="ECO:0000313" key="4">
    <source>
        <dbReference type="EMBL" id="WWY03148.1"/>
    </source>
</evidence>
<dbReference type="NCBIfam" id="TIGR02385">
    <property type="entry name" value="RelE_StbE"/>
    <property type="match status" value="1"/>
</dbReference>
<dbReference type="Proteomes" id="UP001149607">
    <property type="component" value="Chromosome"/>
</dbReference>
<dbReference type="Gene3D" id="3.30.2310.20">
    <property type="entry name" value="RelE-like"/>
    <property type="match status" value="1"/>
</dbReference>
<accession>A0A9X4ICK8</accession>
<dbReference type="RefSeq" id="WP_274584073.1">
    <property type="nucleotide sequence ID" value="NZ_CP146598.1"/>
</dbReference>
<evidence type="ECO:0000256" key="2">
    <source>
        <dbReference type="ARBA" id="ARBA00022649"/>
    </source>
</evidence>
<evidence type="ECO:0000256" key="1">
    <source>
        <dbReference type="ARBA" id="ARBA00006226"/>
    </source>
</evidence>
<dbReference type="Pfam" id="PF05016">
    <property type="entry name" value="ParE_toxin"/>
    <property type="match status" value="1"/>
</dbReference>
<dbReference type="EMBL" id="CP146598">
    <property type="protein sequence ID" value="WWY03148.1"/>
    <property type="molecule type" value="Genomic_DNA"/>
</dbReference>
<dbReference type="PANTHER" id="PTHR35601:SF1">
    <property type="entry name" value="TOXIN RELE"/>
    <property type="match status" value="1"/>
</dbReference>
<proteinExistence type="inferred from homology"/>
<dbReference type="InterPro" id="IPR035093">
    <property type="entry name" value="RelE/ParE_toxin_dom_sf"/>
</dbReference>
<keyword evidence="5" id="KW-1185">Reference proteome</keyword>
<name>A0A9X4ICK8_9NEIS</name>